<comment type="caution">
    <text evidence="2">The sequence shown here is derived from an EMBL/GenBank/DDBJ whole genome shotgun (WGS) entry which is preliminary data.</text>
</comment>
<dbReference type="EMBL" id="JXCQ01000009">
    <property type="protein sequence ID" value="KIR23071.1"/>
    <property type="molecule type" value="Genomic_DNA"/>
</dbReference>
<name>A0A0D0TIA8_PSEFL</name>
<dbReference type="InterPro" id="IPR036237">
    <property type="entry name" value="Xyl_isomerase-like_sf"/>
</dbReference>
<dbReference type="SUPFAM" id="SSF51658">
    <property type="entry name" value="Xylose isomerase-like"/>
    <property type="match status" value="1"/>
</dbReference>
<dbReference type="GO" id="GO:0016853">
    <property type="term" value="F:isomerase activity"/>
    <property type="evidence" value="ECO:0007669"/>
    <property type="project" value="UniProtKB-KW"/>
</dbReference>
<proteinExistence type="predicted"/>
<gene>
    <name evidence="2" type="primary">iolI</name>
    <name evidence="2" type="ORF">PFLU3_14830</name>
</gene>
<dbReference type="AlphaFoldDB" id="A0A0D0TIA8"/>
<dbReference type="InterPro" id="IPR050312">
    <property type="entry name" value="IolE/XylAMocC-like"/>
</dbReference>
<evidence type="ECO:0000313" key="3">
    <source>
        <dbReference type="Proteomes" id="UP000032210"/>
    </source>
</evidence>
<dbReference type="EC" id="5.3.99.-" evidence="2"/>
<reference evidence="2 3" key="1">
    <citation type="submission" date="2015-01" db="EMBL/GenBank/DDBJ databases">
        <title>Genome sequence of the beneficial rhizobacterium Pseudomonas fluorescens 2-79.</title>
        <authorList>
            <person name="Thuermer A."/>
            <person name="Daniel R."/>
        </authorList>
    </citation>
    <scope>NUCLEOTIDE SEQUENCE [LARGE SCALE GENOMIC DNA]</scope>
    <source>
        <strain evidence="2 3">2-79</strain>
    </source>
</reference>
<dbReference type="Gene3D" id="3.20.20.150">
    <property type="entry name" value="Divalent-metal-dependent TIM barrel enzymes"/>
    <property type="match status" value="1"/>
</dbReference>
<dbReference type="RefSeq" id="WP_043047586.1">
    <property type="nucleotide sequence ID" value="NZ_JXCQ01000009.1"/>
</dbReference>
<dbReference type="Pfam" id="PF01261">
    <property type="entry name" value="AP_endonuc_2"/>
    <property type="match status" value="1"/>
</dbReference>
<feature type="domain" description="Xylose isomerase-like TIM barrel" evidence="1">
    <location>
        <begin position="21"/>
        <end position="254"/>
    </location>
</feature>
<dbReference type="PANTHER" id="PTHR12110">
    <property type="entry name" value="HYDROXYPYRUVATE ISOMERASE"/>
    <property type="match status" value="1"/>
</dbReference>
<dbReference type="Proteomes" id="UP000032210">
    <property type="component" value="Unassembled WGS sequence"/>
</dbReference>
<dbReference type="PANTHER" id="PTHR12110:SF21">
    <property type="entry name" value="XYLOSE ISOMERASE-LIKE TIM BARREL DOMAIN-CONTAINING PROTEIN"/>
    <property type="match status" value="1"/>
</dbReference>
<protein>
    <submittedName>
        <fullName evidence="2">IolI protein</fullName>
        <ecNumber evidence="2">5.3.99.-</ecNumber>
    </submittedName>
</protein>
<sequence length="273" mass="30935">MKVYINEGSFGFAMSPLEKIELISESKFSGIGLWFEKLDLWLQQEHAEPEKIKALLQEKAVDVIEINFIKTLFTHEYEDPQLQHEIARGIFYAKLFDAPFLTAATFGENLKPSLYEENIRKLSQRLEREGLSLAIEFLPWTEIPSISALQAVLVAVDRENVGILLDTYHFFMGDADLAALERVPAQKIFLIHSNDLIKQPDLFSTLSLIEITRGYRVAPGLGDFPLEQFFKTLRQMGVKAPVSLEVLNKDSTSEQHIESVLNAYTSTVQQIGA</sequence>
<evidence type="ECO:0000313" key="2">
    <source>
        <dbReference type="EMBL" id="KIR23071.1"/>
    </source>
</evidence>
<accession>A0A0D0TIA8</accession>
<dbReference type="InterPro" id="IPR013022">
    <property type="entry name" value="Xyl_isomerase-like_TIM-brl"/>
</dbReference>
<dbReference type="PATRIC" id="fig|294.125.peg.1527"/>
<keyword evidence="2" id="KW-0413">Isomerase</keyword>
<evidence type="ECO:0000259" key="1">
    <source>
        <dbReference type="Pfam" id="PF01261"/>
    </source>
</evidence>
<organism evidence="2 3">
    <name type="scientific">Pseudomonas fluorescens</name>
    <dbReference type="NCBI Taxonomy" id="294"/>
    <lineage>
        <taxon>Bacteria</taxon>
        <taxon>Pseudomonadati</taxon>
        <taxon>Pseudomonadota</taxon>
        <taxon>Gammaproteobacteria</taxon>
        <taxon>Pseudomonadales</taxon>
        <taxon>Pseudomonadaceae</taxon>
        <taxon>Pseudomonas</taxon>
    </lineage>
</organism>